<dbReference type="AlphaFoldDB" id="A0A2M9ZQ55"/>
<evidence type="ECO:0000313" key="3">
    <source>
        <dbReference type="Proteomes" id="UP000231962"/>
    </source>
</evidence>
<gene>
    <name evidence="1" type="ORF">CH360_12970</name>
    <name evidence="2" type="ORF">CH373_04360</name>
</gene>
<name>A0A2M9ZQ55_9LEPT</name>
<keyword evidence="3" id="KW-1185">Reference proteome</keyword>
<organism evidence="2 4">
    <name type="scientific">Leptospira perolatii</name>
    <dbReference type="NCBI Taxonomy" id="2023191"/>
    <lineage>
        <taxon>Bacteria</taxon>
        <taxon>Pseudomonadati</taxon>
        <taxon>Spirochaetota</taxon>
        <taxon>Spirochaetia</taxon>
        <taxon>Leptospirales</taxon>
        <taxon>Leptospiraceae</taxon>
        <taxon>Leptospira</taxon>
    </lineage>
</organism>
<dbReference type="PROSITE" id="PS51257">
    <property type="entry name" value="PROKAR_LIPOPROTEIN"/>
    <property type="match status" value="1"/>
</dbReference>
<proteinExistence type="predicted"/>
<comment type="caution">
    <text evidence="2">The sequence shown here is derived from an EMBL/GenBank/DDBJ whole genome shotgun (WGS) entry which is preliminary data.</text>
</comment>
<dbReference type="Proteomes" id="UP000231990">
    <property type="component" value="Unassembled WGS sequence"/>
</dbReference>
<evidence type="ECO:0000313" key="4">
    <source>
        <dbReference type="Proteomes" id="UP000231990"/>
    </source>
</evidence>
<dbReference type="OrthoDB" id="338835at2"/>
<evidence type="ECO:0008006" key="5">
    <source>
        <dbReference type="Google" id="ProtNLM"/>
    </source>
</evidence>
<evidence type="ECO:0000313" key="2">
    <source>
        <dbReference type="EMBL" id="PJZ74155.1"/>
    </source>
</evidence>
<evidence type="ECO:0000313" key="1">
    <source>
        <dbReference type="EMBL" id="PJZ68977.1"/>
    </source>
</evidence>
<sequence length="306" mass="35109">MKRGTYFHSALFPFLGAWIVSLGVSCHYSTEKRYTFAQPIDPDLEYSFNPDDPQFEEGEPYTVVDAFGNAFGVFAKAIIGDKRMENHRISDETKQFLKDYIRENNLKDVKVRFNQYAPWGDLKRLWRMKNINFLAKWTIGLISTLINEVILPGRIFGGDHYNPYTNTIHVYTDIPAVVVHEGGHAKDFAQREYKTGYSLLYQIPFIGTLYPEARASDDAVRYFRYRCDRAAELKSYRTLFPAYGTYVGGSVPGAEVVGAFFAIPGHIIGSTRANEFLREETPKECEIAEELEKEKAKSETKRTKNR</sequence>
<dbReference type="Proteomes" id="UP000231962">
    <property type="component" value="Unassembled WGS sequence"/>
</dbReference>
<dbReference type="EMBL" id="NPDZ01000002">
    <property type="protein sequence ID" value="PJZ74155.1"/>
    <property type="molecule type" value="Genomic_DNA"/>
</dbReference>
<reference evidence="3 4" key="1">
    <citation type="submission" date="2017-07" db="EMBL/GenBank/DDBJ databases">
        <title>Leptospira spp. isolated from tropical soils.</title>
        <authorList>
            <person name="Thibeaux R."/>
            <person name="Iraola G."/>
            <person name="Ferres I."/>
            <person name="Bierque E."/>
            <person name="Girault D."/>
            <person name="Soupe-Gilbert M.-E."/>
            <person name="Picardeau M."/>
            <person name="Goarant C."/>
        </authorList>
    </citation>
    <scope>NUCLEOTIDE SEQUENCE [LARGE SCALE GENOMIC DNA]</scope>
    <source>
        <strain evidence="2 4">FH1-B-B1</strain>
        <strain evidence="1 3">FH1-B-C1</strain>
    </source>
</reference>
<dbReference type="RefSeq" id="WP_100714482.1">
    <property type="nucleotide sequence ID" value="NZ_NPDY01000013.1"/>
</dbReference>
<protein>
    <recommendedName>
        <fullName evidence="5">Lipoprotein</fullName>
    </recommendedName>
</protein>
<dbReference type="EMBL" id="NPDY01000013">
    <property type="protein sequence ID" value="PJZ68977.1"/>
    <property type="molecule type" value="Genomic_DNA"/>
</dbReference>
<accession>A0A2M9ZQ55</accession>